<dbReference type="InterPro" id="IPR011990">
    <property type="entry name" value="TPR-like_helical_dom_sf"/>
</dbReference>
<organism evidence="4 5">
    <name type="scientific">Geofilum rubicundum JCM 15548</name>
    <dbReference type="NCBI Taxonomy" id="1236989"/>
    <lineage>
        <taxon>Bacteria</taxon>
        <taxon>Pseudomonadati</taxon>
        <taxon>Bacteroidota</taxon>
        <taxon>Bacteroidia</taxon>
        <taxon>Marinilabiliales</taxon>
        <taxon>Marinilabiliaceae</taxon>
        <taxon>Geofilum</taxon>
    </lineage>
</organism>
<sequence>MVSIQGQVVLRDKHHNTFRKGITAADQGDYTTAIDYFQQIISETPDHIDALTQLGVTYMESNQQLDSAITLFDRVLSLIPPEDIYDPFGIYLHQVKARTYNLMLQPRKALAVLNNIKDSVQLEDIKEEVDLELQQTANAIILLDNPIKLKITDVGPAVNSEFDDHSPLVNITGQEMYFTSRRPLGKDRKLPDNQYFENIFQSKNQGDGWQTPVAVDELIKRNEHLSILSLSADGNLLFLYKDEGRITRNLFVSQRVNGEWQDPEKLPAPINSEFDETHASLSPDMSTLYFTSNRPGGYGGLDIYEIEKDKYGQWGEPHNLGPAINTPYDEETPMMHPDGKTLYFNSDGPFSMGGFDVLYSQKMADGHWAAAVNMGYPVNSPDDDLFFLPTLDKSEAYLTTFRYSDSHGHSSIYHVTFEEAPGGALTVIEGAMENPDNLPLEHLRILVWRESDNHKVGEFRANPHTGRYLLVLDAEESYRIQEATPEVVRDIDTLHISREVALNHKNKILMVEDVKMFSPLIPRQFEEPETLLAAVEEPLEAQPSPDNHRATHTEEKRTAFDARIPASTTRDTTPTQPATQTSTSLAKPYTIQILALKKRQQANKQYLAGLDTTDIKTYKGKDGYLRYVIGYFDDPSAAESYLKSLKSNDRFQDAWIRELSRLEKISY</sequence>
<feature type="region of interest" description="Disordered" evidence="2">
    <location>
        <begin position="539"/>
        <end position="584"/>
    </location>
</feature>
<protein>
    <submittedName>
        <fullName evidence="4">OmpA family protein</fullName>
    </submittedName>
</protein>
<keyword evidence="1" id="KW-0802">TPR repeat</keyword>
<gene>
    <name evidence="4" type="ORF">JCM15548_11592</name>
</gene>
<accession>A0A0E9LX30</accession>
<comment type="caution">
    <text evidence="4">The sequence shown here is derived from an EMBL/GenBank/DDBJ whole genome shotgun (WGS) entry which is preliminary data.</text>
</comment>
<feature type="repeat" description="TPR" evidence="1">
    <location>
        <begin position="14"/>
        <end position="47"/>
    </location>
</feature>
<dbReference type="InterPro" id="IPR011659">
    <property type="entry name" value="WD40"/>
</dbReference>
<dbReference type="PROSITE" id="PS51724">
    <property type="entry name" value="SPOR"/>
    <property type="match status" value="1"/>
</dbReference>
<proteinExistence type="predicted"/>
<dbReference type="PROSITE" id="PS50005">
    <property type="entry name" value="TPR"/>
    <property type="match status" value="1"/>
</dbReference>
<dbReference type="AlphaFoldDB" id="A0A0E9LX30"/>
<evidence type="ECO:0000313" key="4">
    <source>
        <dbReference type="EMBL" id="GAO29410.1"/>
    </source>
</evidence>
<dbReference type="Gene3D" id="3.30.70.1070">
    <property type="entry name" value="Sporulation related repeat"/>
    <property type="match status" value="1"/>
</dbReference>
<feature type="compositionally biased region" description="Basic and acidic residues" evidence="2">
    <location>
        <begin position="546"/>
        <end position="560"/>
    </location>
</feature>
<dbReference type="Pfam" id="PF14559">
    <property type="entry name" value="TPR_19"/>
    <property type="match status" value="1"/>
</dbReference>
<evidence type="ECO:0000313" key="5">
    <source>
        <dbReference type="Proteomes" id="UP000032900"/>
    </source>
</evidence>
<dbReference type="Gene3D" id="1.25.40.10">
    <property type="entry name" value="Tetratricopeptide repeat domain"/>
    <property type="match status" value="1"/>
</dbReference>
<dbReference type="Pfam" id="PF05036">
    <property type="entry name" value="SPOR"/>
    <property type="match status" value="1"/>
</dbReference>
<dbReference type="SUPFAM" id="SSF82171">
    <property type="entry name" value="DPP6 N-terminal domain-like"/>
    <property type="match status" value="1"/>
</dbReference>
<dbReference type="InterPro" id="IPR036680">
    <property type="entry name" value="SPOR-like_sf"/>
</dbReference>
<reference evidence="4 5" key="1">
    <citation type="journal article" date="2015" name="Microbes Environ.">
        <title>Distribution and evolution of nitrogen fixation genes in the phylum bacteroidetes.</title>
        <authorList>
            <person name="Inoue J."/>
            <person name="Oshima K."/>
            <person name="Suda W."/>
            <person name="Sakamoto M."/>
            <person name="Iino T."/>
            <person name="Noda S."/>
            <person name="Hongoh Y."/>
            <person name="Hattori M."/>
            <person name="Ohkuma M."/>
        </authorList>
    </citation>
    <scope>NUCLEOTIDE SEQUENCE [LARGE SCALE GENOMIC DNA]</scope>
    <source>
        <strain evidence="4">JCM 15548</strain>
    </source>
</reference>
<evidence type="ECO:0000259" key="3">
    <source>
        <dbReference type="PROSITE" id="PS51724"/>
    </source>
</evidence>
<dbReference type="GO" id="GO:0042834">
    <property type="term" value="F:peptidoglycan binding"/>
    <property type="evidence" value="ECO:0007669"/>
    <property type="project" value="InterPro"/>
</dbReference>
<evidence type="ECO:0000256" key="2">
    <source>
        <dbReference type="SAM" id="MobiDB-lite"/>
    </source>
</evidence>
<name>A0A0E9LX30_9BACT</name>
<dbReference type="EMBL" id="BAZW01000008">
    <property type="protein sequence ID" value="GAO29410.1"/>
    <property type="molecule type" value="Genomic_DNA"/>
</dbReference>
<dbReference type="STRING" id="1236989.JCM15548_11592"/>
<dbReference type="SUPFAM" id="SSF48452">
    <property type="entry name" value="TPR-like"/>
    <property type="match status" value="1"/>
</dbReference>
<evidence type="ECO:0000256" key="1">
    <source>
        <dbReference type="PROSITE-ProRule" id="PRU00339"/>
    </source>
</evidence>
<dbReference type="InterPro" id="IPR011042">
    <property type="entry name" value="6-blade_b-propeller_TolB-like"/>
</dbReference>
<dbReference type="InterPro" id="IPR007730">
    <property type="entry name" value="SPOR-like_dom"/>
</dbReference>
<dbReference type="Proteomes" id="UP000032900">
    <property type="component" value="Unassembled WGS sequence"/>
</dbReference>
<dbReference type="Pfam" id="PF07676">
    <property type="entry name" value="PD40"/>
    <property type="match status" value="2"/>
</dbReference>
<dbReference type="InterPro" id="IPR019734">
    <property type="entry name" value="TPR_rpt"/>
</dbReference>
<keyword evidence="5" id="KW-1185">Reference proteome</keyword>
<feature type="domain" description="SPOR" evidence="3">
    <location>
        <begin position="583"/>
        <end position="658"/>
    </location>
</feature>
<dbReference type="Gene3D" id="2.120.10.30">
    <property type="entry name" value="TolB, C-terminal domain"/>
    <property type="match status" value="1"/>
</dbReference>
<feature type="compositionally biased region" description="Low complexity" evidence="2">
    <location>
        <begin position="565"/>
        <end position="584"/>
    </location>
</feature>